<dbReference type="Proteomes" id="UP001233172">
    <property type="component" value="Unassembled WGS sequence"/>
</dbReference>
<evidence type="ECO:0000313" key="1">
    <source>
        <dbReference type="EMBL" id="KAK0051041.1"/>
    </source>
</evidence>
<evidence type="ECO:0000313" key="2">
    <source>
        <dbReference type="Proteomes" id="UP001233172"/>
    </source>
</evidence>
<gene>
    <name evidence="1" type="ORF">Bpfe_019561</name>
</gene>
<comment type="caution">
    <text evidence="1">The sequence shown here is derived from an EMBL/GenBank/DDBJ whole genome shotgun (WGS) entry which is preliminary data.</text>
</comment>
<name>A0AAD8BAS6_BIOPF</name>
<dbReference type="EMBL" id="JASAOG010000108">
    <property type="protein sequence ID" value="KAK0051041.1"/>
    <property type="molecule type" value="Genomic_DNA"/>
</dbReference>
<sequence>MVPACASQPRSEPALSVGGLVWTLVMPVTQLNVQPAGNTKDRGSPFILKWREASKPMLSTSALGCFPFYPVVACTPYKLFSTKYNNKGHLVYTQSHNILLLT</sequence>
<keyword evidence="2" id="KW-1185">Reference proteome</keyword>
<protein>
    <submittedName>
        <fullName evidence="1">Uncharacterized protein</fullName>
    </submittedName>
</protein>
<reference evidence="1" key="2">
    <citation type="submission" date="2023-04" db="EMBL/GenBank/DDBJ databases">
        <authorList>
            <person name="Bu L."/>
            <person name="Lu L."/>
            <person name="Laidemitt M.R."/>
            <person name="Zhang S.M."/>
            <person name="Mutuku M."/>
            <person name="Mkoji G."/>
            <person name="Steinauer M."/>
            <person name="Loker E.S."/>
        </authorList>
    </citation>
    <scope>NUCLEOTIDE SEQUENCE</scope>
    <source>
        <strain evidence="1">KasaAsao</strain>
        <tissue evidence="1">Whole Snail</tissue>
    </source>
</reference>
<reference evidence="1" key="1">
    <citation type="journal article" date="2023" name="PLoS Negl. Trop. Dis.">
        <title>A genome sequence for Biomphalaria pfeifferi, the major vector snail for the human-infecting parasite Schistosoma mansoni.</title>
        <authorList>
            <person name="Bu L."/>
            <person name="Lu L."/>
            <person name="Laidemitt M.R."/>
            <person name="Zhang S.M."/>
            <person name="Mutuku M."/>
            <person name="Mkoji G."/>
            <person name="Steinauer M."/>
            <person name="Loker E.S."/>
        </authorList>
    </citation>
    <scope>NUCLEOTIDE SEQUENCE</scope>
    <source>
        <strain evidence="1">KasaAsao</strain>
    </source>
</reference>
<accession>A0AAD8BAS6</accession>
<dbReference type="AlphaFoldDB" id="A0AAD8BAS6"/>
<proteinExistence type="predicted"/>
<organism evidence="1 2">
    <name type="scientific">Biomphalaria pfeifferi</name>
    <name type="common">Bloodfluke planorb</name>
    <name type="synonym">Freshwater snail</name>
    <dbReference type="NCBI Taxonomy" id="112525"/>
    <lineage>
        <taxon>Eukaryota</taxon>
        <taxon>Metazoa</taxon>
        <taxon>Spiralia</taxon>
        <taxon>Lophotrochozoa</taxon>
        <taxon>Mollusca</taxon>
        <taxon>Gastropoda</taxon>
        <taxon>Heterobranchia</taxon>
        <taxon>Euthyneura</taxon>
        <taxon>Panpulmonata</taxon>
        <taxon>Hygrophila</taxon>
        <taxon>Lymnaeoidea</taxon>
        <taxon>Planorbidae</taxon>
        <taxon>Biomphalaria</taxon>
    </lineage>
</organism>